<sequence>MPNAAAKIRYGVVAGGSISQAAFVPGIGQADNSVMTALVTGDPQKATVWVDRCGLKAYAYED</sequence>
<dbReference type="EMBL" id="MINH01000019">
    <property type="protein sequence ID" value="POG10593.1"/>
    <property type="molecule type" value="Genomic_DNA"/>
</dbReference>
<dbReference type="RefSeq" id="WP_181004492.1">
    <property type="nucleotide sequence ID" value="NZ_MINH01000019.1"/>
</dbReference>
<evidence type="ECO:0000313" key="1">
    <source>
        <dbReference type="EMBL" id="POG10593.1"/>
    </source>
</evidence>
<protein>
    <submittedName>
        <fullName evidence="1">Uncharacterized protein</fullName>
    </submittedName>
</protein>
<organism evidence="1 2">
    <name type="scientific">Pseudomonas putida</name>
    <name type="common">Arthrobacter siderocapsulatus</name>
    <dbReference type="NCBI Taxonomy" id="303"/>
    <lineage>
        <taxon>Bacteria</taxon>
        <taxon>Pseudomonadati</taxon>
        <taxon>Pseudomonadota</taxon>
        <taxon>Gammaproteobacteria</taxon>
        <taxon>Pseudomonadales</taxon>
        <taxon>Pseudomonadaceae</taxon>
        <taxon>Pseudomonas</taxon>
    </lineage>
</organism>
<gene>
    <name evidence="1" type="ORF">BGP84_12995</name>
</gene>
<name>A0A2S3X537_PSEPU</name>
<evidence type="ECO:0000313" key="2">
    <source>
        <dbReference type="Proteomes" id="UP000237230"/>
    </source>
</evidence>
<proteinExistence type="predicted"/>
<reference evidence="1 2" key="1">
    <citation type="submission" date="2016-08" db="EMBL/GenBank/DDBJ databases">
        <authorList>
            <person name="Seilhamer J.J."/>
        </authorList>
    </citation>
    <scope>NUCLEOTIDE SEQUENCE [LARGE SCALE GENOMIC DNA]</scope>
    <source>
        <strain evidence="1 2">KH-21-114</strain>
    </source>
</reference>
<dbReference type="Proteomes" id="UP000237230">
    <property type="component" value="Unassembled WGS sequence"/>
</dbReference>
<dbReference type="AlphaFoldDB" id="A0A2S3X537"/>
<accession>A0A2S3X537</accession>
<reference evidence="1 2" key="2">
    <citation type="submission" date="2018-03" db="EMBL/GenBank/DDBJ databases">
        <title>Draft genome of Pseudomonas putida strain KH-21-114.</title>
        <authorList>
            <person name="Yoshizawa S."/>
            <person name="Khan N.H."/>
            <person name="Nishimura M."/>
            <person name="Chiura H.X."/>
            <person name="Ogura Y."/>
            <person name="Hayashi T."/>
            <person name="Kogure K."/>
        </authorList>
    </citation>
    <scope>NUCLEOTIDE SEQUENCE [LARGE SCALE GENOMIC DNA]</scope>
    <source>
        <strain evidence="1 2">KH-21-114</strain>
    </source>
</reference>
<comment type="caution">
    <text evidence="1">The sequence shown here is derived from an EMBL/GenBank/DDBJ whole genome shotgun (WGS) entry which is preliminary data.</text>
</comment>